<feature type="signal peptide" evidence="1">
    <location>
        <begin position="1"/>
        <end position="23"/>
    </location>
</feature>
<protein>
    <recommendedName>
        <fullName evidence="4">Secreted protein</fullName>
    </recommendedName>
</protein>
<evidence type="ECO:0008006" key="4">
    <source>
        <dbReference type="Google" id="ProtNLM"/>
    </source>
</evidence>
<keyword evidence="1" id="KW-0732">Signal</keyword>
<evidence type="ECO:0000313" key="3">
    <source>
        <dbReference type="Proteomes" id="UP000179145"/>
    </source>
</evidence>
<keyword evidence="3" id="KW-1185">Reference proteome</keyword>
<reference evidence="2 3" key="1">
    <citation type="journal article" date="2016" name="Microb. Cell Fact.">
        <title>Dissection of exopolysaccharide biosynthesis in Kozakia baliensis.</title>
        <authorList>
            <person name="Brandt J.U."/>
            <person name="Jakob F."/>
            <person name="Behr J."/>
            <person name="Geissler A.J."/>
            <person name="Vogel R.F."/>
        </authorList>
    </citation>
    <scope>NUCLEOTIDE SEQUENCE [LARGE SCALE GENOMIC DNA]</scope>
    <source>
        <strain evidence="2 3">DSM 14400</strain>
    </source>
</reference>
<dbReference type="PROSITE" id="PS51257">
    <property type="entry name" value="PROKAR_LIPOPROTEIN"/>
    <property type="match status" value="1"/>
</dbReference>
<sequence>MGAIMRLPILAALAALACAPQFAAAQTAGAPSQMTPAMQADIAAGMNYRLPNDFIPRATSTLQALQAAGIQPPNSTNLSLRDTIARIGSVPGLPQILHAHGFSPEQFVMGMTAFGMTLAATNGQNLPSGIPQPNPANVALFHAHPEQVTALMQAMGTPPGQSSSAQVQ</sequence>
<gene>
    <name evidence="2" type="ORF">A0U89_03095</name>
</gene>
<dbReference type="Proteomes" id="UP000179145">
    <property type="component" value="Chromosome"/>
</dbReference>
<organism evidence="2 3">
    <name type="scientific">Kozakia baliensis</name>
    <dbReference type="NCBI Taxonomy" id="153496"/>
    <lineage>
        <taxon>Bacteria</taxon>
        <taxon>Pseudomonadati</taxon>
        <taxon>Pseudomonadota</taxon>
        <taxon>Alphaproteobacteria</taxon>
        <taxon>Acetobacterales</taxon>
        <taxon>Acetobacteraceae</taxon>
        <taxon>Kozakia</taxon>
    </lineage>
</organism>
<accession>A0A1D8URL2</accession>
<dbReference type="STRING" id="153496.A0U89_03095"/>
<evidence type="ECO:0000256" key="1">
    <source>
        <dbReference type="SAM" id="SignalP"/>
    </source>
</evidence>
<name>A0A1D8URL2_9PROT</name>
<dbReference type="EMBL" id="CP014674">
    <property type="protein sequence ID" value="AOX16274.1"/>
    <property type="molecule type" value="Genomic_DNA"/>
</dbReference>
<dbReference type="AlphaFoldDB" id="A0A1D8URL2"/>
<evidence type="ECO:0000313" key="2">
    <source>
        <dbReference type="EMBL" id="AOX16274.1"/>
    </source>
</evidence>
<feature type="chain" id="PRO_5009439027" description="Secreted protein" evidence="1">
    <location>
        <begin position="24"/>
        <end position="168"/>
    </location>
</feature>
<proteinExistence type="predicted"/>
<dbReference type="KEGG" id="kba:A0U89_03095"/>